<evidence type="ECO:0000313" key="1">
    <source>
        <dbReference type="EMBL" id="KAI0519652.1"/>
    </source>
</evidence>
<dbReference type="EMBL" id="JAGYWB010000006">
    <property type="protein sequence ID" value="KAI0519652.1"/>
    <property type="molecule type" value="Genomic_DNA"/>
</dbReference>
<keyword evidence="2" id="KW-1185">Reference proteome</keyword>
<name>A0A8T3BR15_DENNO</name>
<evidence type="ECO:0008006" key="3">
    <source>
        <dbReference type="Google" id="ProtNLM"/>
    </source>
</evidence>
<evidence type="ECO:0000313" key="2">
    <source>
        <dbReference type="Proteomes" id="UP000829196"/>
    </source>
</evidence>
<dbReference type="Gene3D" id="3.60.10.10">
    <property type="entry name" value="Endonuclease/exonuclease/phosphatase"/>
    <property type="match status" value="1"/>
</dbReference>
<dbReference type="PANTHER" id="PTHR33710">
    <property type="entry name" value="BNAC02G09200D PROTEIN"/>
    <property type="match status" value="1"/>
</dbReference>
<protein>
    <recommendedName>
        <fullName evidence="3">Endonuclease/exonuclease/phosphatase domain-containing protein</fullName>
    </recommendedName>
</protein>
<accession>A0A8T3BR15</accession>
<dbReference type="PANTHER" id="PTHR33710:SF71">
    <property type="entry name" value="ENDONUCLEASE_EXONUCLEASE_PHOSPHATASE DOMAIN-CONTAINING PROTEIN"/>
    <property type="match status" value="1"/>
</dbReference>
<dbReference type="OrthoDB" id="685351at2759"/>
<organism evidence="1 2">
    <name type="scientific">Dendrobium nobile</name>
    <name type="common">Orchid</name>
    <dbReference type="NCBI Taxonomy" id="94219"/>
    <lineage>
        <taxon>Eukaryota</taxon>
        <taxon>Viridiplantae</taxon>
        <taxon>Streptophyta</taxon>
        <taxon>Embryophyta</taxon>
        <taxon>Tracheophyta</taxon>
        <taxon>Spermatophyta</taxon>
        <taxon>Magnoliopsida</taxon>
        <taxon>Liliopsida</taxon>
        <taxon>Asparagales</taxon>
        <taxon>Orchidaceae</taxon>
        <taxon>Epidendroideae</taxon>
        <taxon>Malaxideae</taxon>
        <taxon>Dendrobiinae</taxon>
        <taxon>Dendrobium</taxon>
    </lineage>
</organism>
<sequence>MISGVINSSQSNPFLLSGFYASNSFDERFTLWDDLVKVNPGNSMPWLVVGDFNCCRFHSDKIGGNAVPTSRMATFNNFIFETNLLELPSSGLFHTWNNMRTDNPIHLRLDRMLDNEAWVSSFLNSCYKVANSSISNHTPLILKPVTDMRSSPRFMFKNFWCQIFEFWSIFIPIFEAPVQGNPIISLY</sequence>
<dbReference type="SUPFAM" id="SSF56219">
    <property type="entry name" value="DNase I-like"/>
    <property type="match status" value="1"/>
</dbReference>
<reference evidence="1" key="1">
    <citation type="journal article" date="2022" name="Front. Genet.">
        <title>Chromosome-Scale Assembly of the Dendrobium nobile Genome Provides Insights Into the Molecular Mechanism of the Biosynthesis of the Medicinal Active Ingredient of Dendrobium.</title>
        <authorList>
            <person name="Xu Q."/>
            <person name="Niu S.-C."/>
            <person name="Li K.-L."/>
            <person name="Zheng P.-J."/>
            <person name="Zhang X.-J."/>
            <person name="Jia Y."/>
            <person name="Liu Y."/>
            <person name="Niu Y.-X."/>
            <person name="Yu L.-H."/>
            <person name="Chen D.-F."/>
            <person name="Zhang G.-Q."/>
        </authorList>
    </citation>
    <scope>NUCLEOTIDE SEQUENCE</scope>
    <source>
        <tissue evidence="1">Leaf</tissue>
    </source>
</reference>
<comment type="caution">
    <text evidence="1">The sequence shown here is derived from an EMBL/GenBank/DDBJ whole genome shotgun (WGS) entry which is preliminary data.</text>
</comment>
<dbReference type="Proteomes" id="UP000829196">
    <property type="component" value="Unassembled WGS sequence"/>
</dbReference>
<dbReference type="AlphaFoldDB" id="A0A8T3BR15"/>
<dbReference type="InterPro" id="IPR036691">
    <property type="entry name" value="Endo/exonu/phosph_ase_sf"/>
</dbReference>
<gene>
    <name evidence="1" type="ORF">KFK09_007106</name>
</gene>
<proteinExistence type="predicted"/>